<dbReference type="STRING" id="67267.GCA_000716675_02247"/>
<dbReference type="RefSeq" id="WP_051810750.1">
    <property type="nucleotide sequence ID" value="NZ_CP021748.1"/>
</dbReference>
<organism evidence="1 2">
    <name type="scientific">Streptomyces alboflavus</name>
    <dbReference type="NCBI Taxonomy" id="67267"/>
    <lineage>
        <taxon>Bacteria</taxon>
        <taxon>Bacillati</taxon>
        <taxon>Actinomycetota</taxon>
        <taxon>Actinomycetes</taxon>
        <taxon>Kitasatosporales</taxon>
        <taxon>Streptomycetaceae</taxon>
        <taxon>Streptomyces</taxon>
    </lineage>
</organism>
<protein>
    <submittedName>
        <fullName evidence="1">Uncharacterized protein</fullName>
    </submittedName>
</protein>
<sequence length="125" mass="13610">MAEQQTPHGPEQIVEAKLEESQIRVVGQTGEVSPQDLSGNGYTYRHDWGAWNGFVRFNLTSSTFTANTRVFVAVSEPTGGGGKFIGAARYLVYNVAPDNGVISVRVHIDWGSPLGVPIDYFIVNP</sequence>
<dbReference type="AlphaFoldDB" id="A0A1Z1WFW3"/>
<reference evidence="1 2" key="1">
    <citation type="submission" date="2017-05" db="EMBL/GenBank/DDBJ databases">
        <title>Streptomyces alboflavus Genome sequencing and assembly.</title>
        <authorList>
            <person name="Wang Y."/>
            <person name="Du B."/>
            <person name="Ding Y."/>
            <person name="Liu H."/>
            <person name="Hou Q."/>
            <person name="Liu K."/>
            <person name="Wang C."/>
            <person name="Yao L."/>
        </authorList>
    </citation>
    <scope>NUCLEOTIDE SEQUENCE [LARGE SCALE GENOMIC DNA]</scope>
    <source>
        <strain evidence="1 2">MDJK44</strain>
    </source>
</reference>
<gene>
    <name evidence="1" type="ORF">SMD44_04788</name>
</gene>
<proteinExistence type="predicted"/>
<evidence type="ECO:0000313" key="1">
    <source>
        <dbReference type="EMBL" id="ARX85327.1"/>
    </source>
</evidence>
<dbReference type="KEGG" id="salf:SMD44_04788"/>
<name>A0A1Z1WFW3_9ACTN</name>
<dbReference type="OrthoDB" id="3638114at2"/>
<keyword evidence="2" id="KW-1185">Reference proteome</keyword>
<dbReference type="EMBL" id="CP021748">
    <property type="protein sequence ID" value="ARX85327.1"/>
    <property type="molecule type" value="Genomic_DNA"/>
</dbReference>
<accession>A0A1Z1WFW3</accession>
<evidence type="ECO:0000313" key="2">
    <source>
        <dbReference type="Proteomes" id="UP000195880"/>
    </source>
</evidence>
<dbReference type="eggNOG" id="ENOG5031XX9">
    <property type="taxonomic scope" value="Bacteria"/>
</dbReference>
<dbReference type="Proteomes" id="UP000195880">
    <property type="component" value="Chromosome"/>
</dbReference>